<evidence type="ECO:0000313" key="2">
    <source>
        <dbReference type="EMBL" id="GBM44863.1"/>
    </source>
</evidence>
<keyword evidence="3" id="KW-1185">Reference proteome</keyword>
<comment type="caution">
    <text evidence="2">The sequence shown here is derived from an EMBL/GenBank/DDBJ whole genome shotgun (WGS) entry which is preliminary data.</text>
</comment>
<keyword evidence="1" id="KW-0812">Transmembrane</keyword>
<keyword evidence="1" id="KW-1133">Transmembrane helix</keyword>
<name>A0A4Y2FUB9_ARAVE</name>
<dbReference type="EMBL" id="BGPR01001080">
    <property type="protein sequence ID" value="GBM44863.1"/>
    <property type="molecule type" value="Genomic_DNA"/>
</dbReference>
<dbReference type="Proteomes" id="UP000499080">
    <property type="component" value="Unassembled WGS sequence"/>
</dbReference>
<sequence>MFSFYLFSQLQERGAFVICDGNAEVVVDHTTMFEGNGFLSALFCLCSSYVYFKTPKPKKYRKTYTVLEKLTFAEKLPSRSEEASFIKSILDSFDEPKNPVLVSSDSKYSDTWVLRI</sequence>
<protein>
    <submittedName>
        <fullName evidence="2">Uncharacterized protein</fullName>
    </submittedName>
</protein>
<proteinExistence type="predicted"/>
<dbReference type="AlphaFoldDB" id="A0A4Y2FUB9"/>
<keyword evidence="1" id="KW-0472">Membrane</keyword>
<accession>A0A4Y2FUB9</accession>
<evidence type="ECO:0000256" key="1">
    <source>
        <dbReference type="SAM" id="Phobius"/>
    </source>
</evidence>
<reference evidence="2 3" key="1">
    <citation type="journal article" date="2019" name="Sci. Rep.">
        <title>Orb-weaving spider Araneus ventricosus genome elucidates the spidroin gene catalogue.</title>
        <authorList>
            <person name="Kono N."/>
            <person name="Nakamura H."/>
            <person name="Ohtoshi R."/>
            <person name="Moran D.A.P."/>
            <person name="Shinohara A."/>
            <person name="Yoshida Y."/>
            <person name="Fujiwara M."/>
            <person name="Mori M."/>
            <person name="Tomita M."/>
            <person name="Arakawa K."/>
        </authorList>
    </citation>
    <scope>NUCLEOTIDE SEQUENCE [LARGE SCALE GENOMIC DNA]</scope>
</reference>
<evidence type="ECO:0000313" key="3">
    <source>
        <dbReference type="Proteomes" id="UP000499080"/>
    </source>
</evidence>
<organism evidence="2 3">
    <name type="scientific">Araneus ventricosus</name>
    <name type="common">Orbweaver spider</name>
    <name type="synonym">Epeira ventricosa</name>
    <dbReference type="NCBI Taxonomy" id="182803"/>
    <lineage>
        <taxon>Eukaryota</taxon>
        <taxon>Metazoa</taxon>
        <taxon>Ecdysozoa</taxon>
        <taxon>Arthropoda</taxon>
        <taxon>Chelicerata</taxon>
        <taxon>Arachnida</taxon>
        <taxon>Araneae</taxon>
        <taxon>Araneomorphae</taxon>
        <taxon>Entelegynae</taxon>
        <taxon>Araneoidea</taxon>
        <taxon>Araneidae</taxon>
        <taxon>Araneus</taxon>
    </lineage>
</organism>
<gene>
    <name evidence="2" type="ORF">AVEN_157091_1</name>
</gene>
<feature type="transmembrane region" description="Helical" evidence="1">
    <location>
        <begin position="35"/>
        <end position="52"/>
    </location>
</feature>